<dbReference type="Pfam" id="PF07727">
    <property type="entry name" value="RVT_2"/>
    <property type="match status" value="1"/>
</dbReference>
<keyword evidence="1" id="KW-0378">Hydrolase</keyword>
<dbReference type="AlphaFoldDB" id="A0A6L2KJQ2"/>
<dbReference type="InterPro" id="IPR043502">
    <property type="entry name" value="DNA/RNA_pol_sf"/>
</dbReference>
<accession>A0A6L2KJQ2</accession>
<organism evidence="4">
    <name type="scientific">Tanacetum cinerariifolium</name>
    <name type="common">Dalmatian daisy</name>
    <name type="synonym">Chrysanthemum cinerariifolium</name>
    <dbReference type="NCBI Taxonomy" id="118510"/>
    <lineage>
        <taxon>Eukaryota</taxon>
        <taxon>Viridiplantae</taxon>
        <taxon>Streptophyta</taxon>
        <taxon>Embryophyta</taxon>
        <taxon>Tracheophyta</taxon>
        <taxon>Spermatophyta</taxon>
        <taxon>Magnoliopsida</taxon>
        <taxon>eudicotyledons</taxon>
        <taxon>Gunneridae</taxon>
        <taxon>Pentapetalae</taxon>
        <taxon>asterids</taxon>
        <taxon>campanulids</taxon>
        <taxon>Asterales</taxon>
        <taxon>Asteraceae</taxon>
        <taxon>Asteroideae</taxon>
        <taxon>Anthemideae</taxon>
        <taxon>Anthemidinae</taxon>
        <taxon>Tanacetum</taxon>
    </lineage>
</organism>
<dbReference type="GO" id="GO:0008270">
    <property type="term" value="F:zinc ion binding"/>
    <property type="evidence" value="ECO:0007669"/>
    <property type="project" value="UniProtKB-KW"/>
</dbReference>
<dbReference type="PROSITE" id="PS50158">
    <property type="entry name" value="ZF_CCHC"/>
    <property type="match status" value="1"/>
</dbReference>
<dbReference type="EMBL" id="BKCJ010002606">
    <property type="protein sequence ID" value="GEU49723.1"/>
    <property type="molecule type" value="Genomic_DNA"/>
</dbReference>
<dbReference type="EMBL" id="BKCJ010007087">
    <property type="protein sequence ID" value="GEU75468.1"/>
    <property type="molecule type" value="Genomic_DNA"/>
</dbReference>
<evidence type="ECO:0000259" key="3">
    <source>
        <dbReference type="PROSITE" id="PS50158"/>
    </source>
</evidence>
<dbReference type="InterPro" id="IPR025724">
    <property type="entry name" value="GAG-pre-integrase_dom"/>
</dbReference>
<feature type="domain" description="CCHC-type" evidence="3">
    <location>
        <begin position="75"/>
        <end position="89"/>
    </location>
</feature>
<keyword evidence="1" id="KW-0645">Protease</keyword>
<keyword evidence="1" id="KW-0064">Aspartyl protease</keyword>
<protein>
    <submittedName>
        <fullName evidence="4">Zinc finger, CCHC-type</fullName>
    </submittedName>
</protein>
<name>A0A6L2KJQ2_TANCI</name>
<evidence type="ECO:0000256" key="2">
    <source>
        <dbReference type="PROSITE-ProRule" id="PRU00047"/>
    </source>
</evidence>
<dbReference type="InterPro" id="IPR001878">
    <property type="entry name" value="Znf_CCHC"/>
</dbReference>
<keyword evidence="2" id="KW-0479">Metal-binding</keyword>
<gene>
    <name evidence="4" type="ORF">Tci_021701</name>
    <name evidence="5" type="ORF">Tci_047446</name>
</gene>
<reference evidence="4" key="1">
    <citation type="journal article" date="2019" name="Sci. Rep.">
        <title>Draft genome of Tanacetum cinerariifolium, the natural source of mosquito coil.</title>
        <authorList>
            <person name="Yamashiro T."/>
            <person name="Shiraishi A."/>
            <person name="Satake H."/>
            <person name="Nakayama K."/>
        </authorList>
    </citation>
    <scope>NUCLEOTIDE SEQUENCE</scope>
</reference>
<dbReference type="SMART" id="SM00343">
    <property type="entry name" value="ZnF_C2HC"/>
    <property type="match status" value="1"/>
</dbReference>
<dbReference type="PANTHER" id="PTHR47592:SF29">
    <property type="entry name" value="ZINC FINGER, CCHC-TYPE"/>
    <property type="match status" value="1"/>
</dbReference>
<sequence>MDEAIQVSCIIDKLPPSWKDFKHTLKHLMDELTLVELGSHLCIEESLRMYNDNKGKRKQHDNTRADLNKKSKVTCWKCGKPGHLKKDCKGVNVGNKANGSGTKGLMDGSSNSLKGATVHVCKDRSWFKTYELLDDRSILHIGNESTALVHGHGCVNLKFSSGKIVSLFNVLHVPNIRKNLVSSSVLNNYGYKQVIEYNKFVLSKHIVFIGFDYLSNRMFRLNIVNDNIALSFMSTSKLNDSIIWHARLGHVYFKRMQDMSKDGLILAFDIDTKKFLINSIIESKDAIFDENRFLSLPRPSLRIPNRTEDIGGLVVLEEIIEEIDVKTAFLNGNLDEKVYMNQPQGFIITGNQSKVCKLMKYLYGLKQAPKQWHQKFDEVVLSNGYLLNQADKCMYRKFDKSGKGVIICLYVDDMLIFGIDQVQVDLKKNFLSSKFSMKDIRDADVILGIRIKHESNGISISQSHYIEKTLKKFNYFNCTPVSTPIDTSVKLMPNNG</sequence>
<evidence type="ECO:0000313" key="5">
    <source>
        <dbReference type="EMBL" id="GEU75468.1"/>
    </source>
</evidence>
<dbReference type="InterPro" id="IPR013103">
    <property type="entry name" value="RVT_2"/>
</dbReference>
<proteinExistence type="predicted"/>
<evidence type="ECO:0000256" key="1">
    <source>
        <dbReference type="ARBA" id="ARBA00022750"/>
    </source>
</evidence>
<dbReference type="SUPFAM" id="SSF57756">
    <property type="entry name" value="Retrovirus zinc finger-like domains"/>
    <property type="match status" value="1"/>
</dbReference>
<dbReference type="SUPFAM" id="SSF56672">
    <property type="entry name" value="DNA/RNA polymerases"/>
    <property type="match status" value="1"/>
</dbReference>
<dbReference type="Gene3D" id="4.10.60.10">
    <property type="entry name" value="Zinc finger, CCHC-type"/>
    <property type="match status" value="1"/>
</dbReference>
<dbReference type="Pfam" id="PF00098">
    <property type="entry name" value="zf-CCHC"/>
    <property type="match status" value="1"/>
</dbReference>
<comment type="caution">
    <text evidence="4">The sequence shown here is derived from an EMBL/GenBank/DDBJ whole genome shotgun (WGS) entry which is preliminary data.</text>
</comment>
<dbReference type="Pfam" id="PF13976">
    <property type="entry name" value="gag_pre-integrs"/>
    <property type="match status" value="1"/>
</dbReference>
<dbReference type="Pfam" id="PF22936">
    <property type="entry name" value="Pol_BBD"/>
    <property type="match status" value="1"/>
</dbReference>
<dbReference type="PANTHER" id="PTHR47592">
    <property type="entry name" value="PBF68 PROTEIN"/>
    <property type="match status" value="1"/>
</dbReference>
<keyword evidence="2" id="KW-0863">Zinc-finger</keyword>
<evidence type="ECO:0000313" key="4">
    <source>
        <dbReference type="EMBL" id="GEU49723.1"/>
    </source>
</evidence>
<keyword evidence="2" id="KW-0862">Zinc</keyword>
<dbReference type="InterPro" id="IPR054722">
    <property type="entry name" value="PolX-like_BBD"/>
</dbReference>
<dbReference type="GO" id="GO:0003676">
    <property type="term" value="F:nucleic acid binding"/>
    <property type="evidence" value="ECO:0007669"/>
    <property type="project" value="InterPro"/>
</dbReference>
<dbReference type="GO" id="GO:0004190">
    <property type="term" value="F:aspartic-type endopeptidase activity"/>
    <property type="evidence" value="ECO:0007669"/>
    <property type="project" value="UniProtKB-KW"/>
</dbReference>
<dbReference type="InterPro" id="IPR036875">
    <property type="entry name" value="Znf_CCHC_sf"/>
</dbReference>